<dbReference type="AlphaFoldDB" id="A0A0A9TLA0"/>
<reference evidence="1" key="1">
    <citation type="submission" date="2014-09" db="EMBL/GenBank/DDBJ databases">
        <authorList>
            <person name="Magalhaes I.L.F."/>
            <person name="Oliveira U."/>
            <person name="Santos F.R."/>
            <person name="Vidigal T.H.D.A."/>
            <person name="Brescovit A.D."/>
            <person name="Santos A.J."/>
        </authorList>
    </citation>
    <scope>NUCLEOTIDE SEQUENCE</scope>
    <source>
        <tissue evidence="1">Shoot tissue taken approximately 20 cm above the soil surface</tissue>
    </source>
</reference>
<organism evidence="1">
    <name type="scientific">Arundo donax</name>
    <name type="common">Giant reed</name>
    <name type="synonym">Donax arundinaceus</name>
    <dbReference type="NCBI Taxonomy" id="35708"/>
    <lineage>
        <taxon>Eukaryota</taxon>
        <taxon>Viridiplantae</taxon>
        <taxon>Streptophyta</taxon>
        <taxon>Embryophyta</taxon>
        <taxon>Tracheophyta</taxon>
        <taxon>Spermatophyta</taxon>
        <taxon>Magnoliopsida</taxon>
        <taxon>Liliopsida</taxon>
        <taxon>Poales</taxon>
        <taxon>Poaceae</taxon>
        <taxon>PACMAD clade</taxon>
        <taxon>Arundinoideae</taxon>
        <taxon>Arundineae</taxon>
        <taxon>Arundo</taxon>
    </lineage>
</organism>
<dbReference type="EMBL" id="GBRH01280851">
    <property type="protein sequence ID" value="JAD17044.1"/>
    <property type="molecule type" value="Transcribed_RNA"/>
</dbReference>
<evidence type="ECO:0000313" key="1">
    <source>
        <dbReference type="EMBL" id="JAD17044.1"/>
    </source>
</evidence>
<reference evidence="1" key="2">
    <citation type="journal article" date="2015" name="Data Brief">
        <title>Shoot transcriptome of the giant reed, Arundo donax.</title>
        <authorList>
            <person name="Barrero R.A."/>
            <person name="Guerrero F.D."/>
            <person name="Moolhuijzen P."/>
            <person name="Goolsby J.A."/>
            <person name="Tidwell J."/>
            <person name="Bellgard S.E."/>
            <person name="Bellgard M.I."/>
        </authorList>
    </citation>
    <scope>NUCLEOTIDE SEQUENCE</scope>
    <source>
        <tissue evidence="1">Shoot tissue taken approximately 20 cm above the soil surface</tissue>
    </source>
</reference>
<sequence length="26" mass="2491">MVCGGQAVCAAHAVIESPLQGSVGCC</sequence>
<proteinExistence type="predicted"/>
<protein>
    <submittedName>
        <fullName evidence="1">Uncharacterized protein</fullName>
    </submittedName>
</protein>
<accession>A0A0A9TLA0</accession>
<name>A0A0A9TLA0_ARUDO</name>